<comment type="caution">
    <text evidence="2">The sequence shown here is derived from an EMBL/GenBank/DDBJ whole genome shotgun (WGS) entry which is preliminary data.</text>
</comment>
<name>A0A2G8RNT6_9APHY</name>
<evidence type="ECO:0000256" key="1">
    <source>
        <dbReference type="SAM" id="MobiDB-lite"/>
    </source>
</evidence>
<evidence type="ECO:0000313" key="3">
    <source>
        <dbReference type="Proteomes" id="UP000230002"/>
    </source>
</evidence>
<feature type="compositionally biased region" description="Low complexity" evidence="1">
    <location>
        <begin position="203"/>
        <end position="214"/>
    </location>
</feature>
<protein>
    <submittedName>
        <fullName evidence="2">Uncharacterized protein</fullName>
    </submittedName>
</protein>
<gene>
    <name evidence="2" type="ORF">GSI_14493</name>
</gene>
<dbReference type="Proteomes" id="UP000230002">
    <property type="component" value="Unassembled WGS sequence"/>
</dbReference>
<reference evidence="2 3" key="1">
    <citation type="journal article" date="2015" name="Sci. Rep.">
        <title>Chromosome-level genome map provides insights into diverse defense mechanisms in the medicinal fungus Ganoderma sinense.</title>
        <authorList>
            <person name="Zhu Y."/>
            <person name="Xu J."/>
            <person name="Sun C."/>
            <person name="Zhou S."/>
            <person name="Xu H."/>
            <person name="Nelson D.R."/>
            <person name="Qian J."/>
            <person name="Song J."/>
            <person name="Luo H."/>
            <person name="Xiang L."/>
            <person name="Li Y."/>
            <person name="Xu Z."/>
            <person name="Ji A."/>
            <person name="Wang L."/>
            <person name="Lu S."/>
            <person name="Hayward A."/>
            <person name="Sun W."/>
            <person name="Li X."/>
            <person name="Schwartz D.C."/>
            <person name="Wang Y."/>
            <person name="Chen S."/>
        </authorList>
    </citation>
    <scope>NUCLEOTIDE SEQUENCE [LARGE SCALE GENOMIC DNA]</scope>
    <source>
        <strain evidence="2 3">ZZ0214-1</strain>
    </source>
</reference>
<keyword evidence="3" id="KW-1185">Reference proteome</keyword>
<accession>A0A2G8RNT6</accession>
<feature type="region of interest" description="Disordered" evidence="1">
    <location>
        <begin position="1"/>
        <end position="37"/>
    </location>
</feature>
<evidence type="ECO:0000313" key="2">
    <source>
        <dbReference type="EMBL" id="PIL23184.1"/>
    </source>
</evidence>
<dbReference type="EMBL" id="AYKW01000068">
    <property type="protein sequence ID" value="PIL23184.1"/>
    <property type="molecule type" value="Genomic_DNA"/>
</dbReference>
<dbReference type="OrthoDB" id="8922241at2759"/>
<dbReference type="AlphaFoldDB" id="A0A2G8RNT6"/>
<feature type="compositionally biased region" description="Low complexity" evidence="1">
    <location>
        <begin position="247"/>
        <end position="263"/>
    </location>
</feature>
<proteinExistence type="predicted"/>
<dbReference type="Gene3D" id="3.30.160.60">
    <property type="entry name" value="Classic Zinc Finger"/>
    <property type="match status" value="1"/>
</dbReference>
<feature type="region of interest" description="Disordered" evidence="1">
    <location>
        <begin position="166"/>
        <end position="263"/>
    </location>
</feature>
<organism evidence="2 3">
    <name type="scientific">Ganoderma sinense ZZ0214-1</name>
    <dbReference type="NCBI Taxonomy" id="1077348"/>
    <lineage>
        <taxon>Eukaryota</taxon>
        <taxon>Fungi</taxon>
        <taxon>Dikarya</taxon>
        <taxon>Basidiomycota</taxon>
        <taxon>Agaricomycotina</taxon>
        <taxon>Agaricomycetes</taxon>
        <taxon>Polyporales</taxon>
        <taxon>Polyporaceae</taxon>
        <taxon>Ganoderma</taxon>
    </lineage>
</organism>
<feature type="compositionally biased region" description="Polar residues" evidence="1">
    <location>
        <begin position="12"/>
        <end position="34"/>
    </location>
</feature>
<sequence length="377" mass="41578">MNPSTVPYAASQHLTSSSNATSYSPYHTNEVSPHNTRDDLDDLAAQLWSYAMTDEPSMYDRPSSVPQYEHGSVQSRMGFSMTDPTSLLSMHPSDASIPPGPYDVGSLHDLNHSHPRLHFQYGSMPYYTPSIQPHSILSSPSIVTPREPEAFPVPCVSPTLITSLVPDIPRDSTQQSPTLDFSEGYHHRHISPPYPGDGRFAAPSTSPPHSSYSQPPSPEPAPSRPRLVPSKRRNVHVPTPLPTRGLSSPAPTPTSSTAATTPSTNRWKCPYCPHVQRNRRMPDLKRHVATHTRADDDASWVCCGVPVIDVLEYGVPGASVREEDVYDHRGMFMVGGCRKTFSRKDAYVRHLRREKGKCFGDADAPYQAGNGVGMEER</sequence>